<dbReference type="Gene3D" id="2.20.200.10">
    <property type="entry name" value="Outer membrane efflux proteins (OEP)"/>
    <property type="match status" value="1"/>
</dbReference>
<dbReference type="InterPro" id="IPR010131">
    <property type="entry name" value="MdtP/NodT-like"/>
</dbReference>
<dbReference type="GO" id="GO:0005886">
    <property type="term" value="C:plasma membrane"/>
    <property type="evidence" value="ECO:0007669"/>
    <property type="project" value="UniProtKB-SubCell"/>
</dbReference>
<dbReference type="Pfam" id="PF02321">
    <property type="entry name" value="OEP"/>
    <property type="match status" value="2"/>
</dbReference>
<evidence type="ECO:0000313" key="4">
    <source>
        <dbReference type="Proteomes" id="UP000197065"/>
    </source>
</evidence>
<dbReference type="GO" id="GO:0015562">
    <property type="term" value="F:efflux transmembrane transporter activity"/>
    <property type="evidence" value="ECO:0007669"/>
    <property type="project" value="InterPro"/>
</dbReference>
<organism evidence="3 4">
    <name type="scientific">Arboricoccus pini</name>
    <dbReference type="NCBI Taxonomy" id="1963835"/>
    <lineage>
        <taxon>Bacteria</taxon>
        <taxon>Pseudomonadati</taxon>
        <taxon>Pseudomonadota</taxon>
        <taxon>Alphaproteobacteria</taxon>
        <taxon>Geminicoccales</taxon>
        <taxon>Geminicoccaceae</taxon>
        <taxon>Arboricoccus</taxon>
    </lineage>
</organism>
<sequence length="473" mass="49866">MAMAALMTGCSLVPTYQRPAAPLALDWATPQTAGASRPVAVADRWWTTFNSPELTRLEDGALTGNFDLQAAVARLREAEATATIAGAALYPSVDLAITSERKTSLQVQLNNSAVLEPTYEADLWGKNRATADSATALAHATQFDAQTAALTLTGAVANTYINALSLQARVKLAQTIANDAAQILKLIQAQSSLGAASQLEVEQQRNAVATFDAAVVTLQQQFEQSLHSLAVLVGVSPSGFKLGANNLDGLEVPTVASSKPSDVIVQRPDIRAAEARLISANFDIGAARAALLPDISITATFGLTNQNHGKILGPLALPDLMTSLLQPVFAGGALRGQLNLDRAHAEELIATYRQSIELAYQDVEDALSAAARLEALGRIDGVAVDSARRASSLADAQYRLGATDFLTFLTTERTLYQAEDALLQVRALRLQAAVALFQAFGGGIDTNAALQQTMTAPIPADPLALTRQNPSSE</sequence>
<name>A0A212R3W5_9PROT</name>
<keyword evidence="2" id="KW-0812">Transmembrane</keyword>
<keyword evidence="2 3" id="KW-0449">Lipoprotein</keyword>
<dbReference type="SUPFAM" id="SSF56954">
    <property type="entry name" value="Outer membrane efflux proteins (OEP)"/>
    <property type="match status" value="1"/>
</dbReference>
<keyword evidence="2" id="KW-1134">Transmembrane beta strand</keyword>
<dbReference type="InterPro" id="IPR003423">
    <property type="entry name" value="OMP_efflux"/>
</dbReference>
<evidence type="ECO:0000256" key="2">
    <source>
        <dbReference type="RuleBase" id="RU362097"/>
    </source>
</evidence>
<dbReference type="PANTHER" id="PTHR30203:SF33">
    <property type="entry name" value="BLR4455 PROTEIN"/>
    <property type="match status" value="1"/>
</dbReference>
<keyword evidence="2" id="KW-0472">Membrane</keyword>
<evidence type="ECO:0000313" key="3">
    <source>
        <dbReference type="EMBL" id="SNB66616.1"/>
    </source>
</evidence>
<keyword evidence="4" id="KW-1185">Reference proteome</keyword>
<dbReference type="EMBL" id="FYEH01000005">
    <property type="protein sequence ID" value="SNB66616.1"/>
    <property type="molecule type" value="Genomic_DNA"/>
</dbReference>
<accession>A0A212R3W5</accession>
<comment type="similarity">
    <text evidence="1 2">Belongs to the outer membrane factor (OMF) (TC 1.B.17) family.</text>
</comment>
<dbReference type="AlphaFoldDB" id="A0A212R3W5"/>
<evidence type="ECO:0000256" key="1">
    <source>
        <dbReference type="ARBA" id="ARBA00007613"/>
    </source>
</evidence>
<protein>
    <submittedName>
        <fullName evidence="3">Efflux transporter, outer membrane factor (OMF) lipoprotein, NodT family</fullName>
    </submittedName>
</protein>
<dbReference type="Gene3D" id="1.20.1600.10">
    <property type="entry name" value="Outer membrane efflux proteins (OEP)"/>
    <property type="match status" value="1"/>
</dbReference>
<reference evidence="3 4" key="1">
    <citation type="submission" date="2017-06" db="EMBL/GenBank/DDBJ databases">
        <authorList>
            <person name="Kim H.J."/>
            <person name="Triplett B.A."/>
        </authorList>
    </citation>
    <scope>NUCLEOTIDE SEQUENCE [LARGE SCALE GENOMIC DNA]</scope>
    <source>
        <strain evidence="3 4">B29T1</strain>
    </source>
</reference>
<keyword evidence="2" id="KW-0564">Palmitate</keyword>
<dbReference type="PANTHER" id="PTHR30203">
    <property type="entry name" value="OUTER MEMBRANE CATION EFFLUX PROTEIN"/>
    <property type="match status" value="1"/>
</dbReference>
<dbReference type="NCBIfam" id="TIGR01845">
    <property type="entry name" value="outer_NodT"/>
    <property type="match status" value="1"/>
</dbReference>
<dbReference type="Proteomes" id="UP000197065">
    <property type="component" value="Unassembled WGS sequence"/>
</dbReference>
<comment type="subcellular location">
    <subcellularLocation>
        <location evidence="2">Cell membrane</location>
        <topology evidence="2">Lipid-anchor</topology>
    </subcellularLocation>
</comment>
<gene>
    <name evidence="3" type="ORF">SAMN07250955_105149</name>
</gene>
<proteinExistence type="inferred from homology"/>